<proteinExistence type="predicted"/>
<gene>
    <name evidence="2" type="ORF">T235_15460</name>
</gene>
<comment type="caution">
    <text evidence="2">The sequence shown here is derived from an EMBL/GenBank/DDBJ whole genome shotgun (WGS) entry which is preliminary data.</text>
</comment>
<dbReference type="AlphaFoldDB" id="W2CYC6"/>
<dbReference type="Proteomes" id="UP000034980">
    <property type="component" value="Unassembled WGS sequence"/>
</dbReference>
<feature type="region of interest" description="Disordered" evidence="1">
    <location>
        <begin position="36"/>
        <end position="61"/>
    </location>
</feature>
<evidence type="ECO:0000256" key="1">
    <source>
        <dbReference type="SAM" id="MobiDB-lite"/>
    </source>
</evidence>
<evidence type="ECO:0000313" key="2">
    <source>
        <dbReference type="EMBL" id="ETK11417.1"/>
    </source>
</evidence>
<dbReference type="EMBL" id="AYYF01001555">
    <property type="protein sequence ID" value="ETK11417.1"/>
    <property type="molecule type" value="Genomic_DNA"/>
</dbReference>
<sequence length="61" mass="7092">MLWKNTLLKNPEQGILLGWKGMERRRGGMHERIRGGRWREAEDPPQMEAENGARATDPIHI</sequence>
<protein>
    <submittedName>
        <fullName evidence="2">Uncharacterized protein</fullName>
    </submittedName>
</protein>
<accession>W2CYC6</accession>
<evidence type="ECO:0000313" key="3">
    <source>
        <dbReference type="Proteomes" id="UP000034980"/>
    </source>
</evidence>
<name>W2CYC6_9BACT</name>
<reference evidence="2 3" key="1">
    <citation type="submission" date="2013-11" db="EMBL/GenBank/DDBJ databases">
        <title>Single cell genomics of uncultured Tannerella BU063 (oral taxon 286).</title>
        <authorList>
            <person name="Beall C.J."/>
            <person name="Campbell A.G."/>
            <person name="Griffen A.L."/>
            <person name="Podar M."/>
            <person name="Leys E.J."/>
        </authorList>
    </citation>
    <scope>NUCLEOTIDE SEQUENCE [LARGE SCALE GENOMIC DNA]</scope>
    <source>
        <strain evidence="2">Cell 8/11</strain>
    </source>
</reference>
<organism evidence="2 3">
    <name type="scientific">Tannerella sp. oral taxon BU063 isolate Cell 8/11</name>
    <dbReference type="NCBI Taxonomy" id="1411915"/>
    <lineage>
        <taxon>Bacteria</taxon>
        <taxon>Pseudomonadati</taxon>
        <taxon>Bacteroidota</taxon>
        <taxon>Bacteroidia</taxon>
        <taxon>Bacteroidales</taxon>
        <taxon>Tannerellaceae</taxon>
        <taxon>Tannerella</taxon>
    </lineage>
</organism>